<dbReference type="SMART" id="SM00233">
    <property type="entry name" value="PH"/>
    <property type="match status" value="1"/>
</dbReference>
<evidence type="ECO:0008006" key="5">
    <source>
        <dbReference type="Google" id="ProtNLM"/>
    </source>
</evidence>
<evidence type="ECO:0000313" key="3">
    <source>
        <dbReference type="EMBL" id="VEL42577.1"/>
    </source>
</evidence>
<dbReference type="InterPro" id="IPR001849">
    <property type="entry name" value="PH_domain"/>
</dbReference>
<dbReference type="Gene3D" id="3.10.20.90">
    <property type="entry name" value="Phosphatidylinositol 3-kinase Catalytic Subunit, Chain A, domain 1"/>
    <property type="match status" value="1"/>
</dbReference>
<dbReference type="SUPFAM" id="SSF47031">
    <property type="entry name" value="Second domain of FERM"/>
    <property type="match status" value="2"/>
</dbReference>
<gene>
    <name evidence="3" type="ORF">PXEA_LOCUS36017</name>
</gene>
<dbReference type="OrthoDB" id="10057618at2759"/>
<dbReference type="AlphaFoldDB" id="A0A3S5FH67"/>
<sequence>MRVDGSWELCVLVDDIGAEVKVRVSGDLHIGGLMHRVSECVSLKQSWADHAIWWSERNMWLLHTRTTLDQYGVQSDARLSDGSLDRDRPDVARLADCAARVPAKSVFADDWLLRPKSLQQKARLHSGWLDVSRSLMEHGVEPPSPLQEADNAKPPTLYLRFKYHSFYDLNAKYDAVRIHQLYEQARWSLLAGHLDCTEDEMVVFAAYQLQAELQTAHAATAVFSDTLSRYPSLANYASLTTPTLSPDLGGARRAQSPFSTIGGGGGGGGGGSLLYLHSPCLTPRSLLSVPDGGATLQRLSSLPNGHAAGPRRLDEVDELLAELEQSCGVATEAKSVRSASLGVDAGLRGGQDDVDTCVIPVLEDSVRVLKGRILGIRHYKLYWTVVRDARLYLYKSREEAKRPLFEYTLRDCCVAPEVNAAAQRFVIKLSLLTDPAAACQTPGPAESSGSFVSSRRPAAGSRDDVWLRCESADKYAKWVAAFRLGARGKTLASRAAYEKEVAAIMELLRLQMSTPSASALPAETASCLGDLTDFCPERLIKKARSKEALRQRICEALCSVSELSLTEAKLKYIQAWQRLTHYGRTYFIVCFDRPHVGASVGALLAPGVCGEQMIAICQGRVELVNAATGEVMRVWNFSDMRSWNVNWDAGRVDLEFREGQISFRPLSSNCKTLVEFIGGYVFLSQRTPDKNQELNERLFHRLTGVSD</sequence>
<feature type="domain" description="Band 4.1" evidence="2">
    <location>
        <begin position="5"/>
        <end position="587"/>
    </location>
</feature>
<dbReference type="InterPro" id="IPR011993">
    <property type="entry name" value="PH-like_dom_sf"/>
</dbReference>
<comment type="caution">
    <text evidence="3">The sequence shown here is derived from an EMBL/GenBank/DDBJ whole genome shotgun (WGS) entry which is preliminary data.</text>
</comment>
<evidence type="ECO:0000259" key="1">
    <source>
        <dbReference type="SMART" id="SM00233"/>
    </source>
</evidence>
<name>A0A3S5FH67_9PLAT</name>
<dbReference type="PANTHER" id="PTHR16160">
    <property type="entry name" value="FERMITIN 2-RELATED"/>
    <property type="match status" value="1"/>
</dbReference>
<proteinExistence type="predicted"/>
<dbReference type="Pfam" id="PF00373">
    <property type="entry name" value="FERM_M"/>
    <property type="match status" value="1"/>
</dbReference>
<dbReference type="Gene3D" id="2.30.29.30">
    <property type="entry name" value="Pleckstrin-homology domain (PH domain)/Phosphotyrosine-binding domain (PTB)"/>
    <property type="match status" value="2"/>
</dbReference>
<dbReference type="SMART" id="SM00295">
    <property type="entry name" value="B41"/>
    <property type="match status" value="1"/>
</dbReference>
<feature type="domain" description="PH" evidence="1">
    <location>
        <begin position="360"/>
        <end position="489"/>
    </location>
</feature>
<dbReference type="Proteomes" id="UP000784294">
    <property type="component" value="Unassembled WGS sequence"/>
</dbReference>
<organism evidence="3 4">
    <name type="scientific">Protopolystoma xenopodis</name>
    <dbReference type="NCBI Taxonomy" id="117903"/>
    <lineage>
        <taxon>Eukaryota</taxon>
        <taxon>Metazoa</taxon>
        <taxon>Spiralia</taxon>
        <taxon>Lophotrochozoa</taxon>
        <taxon>Platyhelminthes</taxon>
        <taxon>Monogenea</taxon>
        <taxon>Polyopisthocotylea</taxon>
        <taxon>Polystomatidea</taxon>
        <taxon>Polystomatidae</taxon>
        <taxon>Protopolystoma</taxon>
    </lineage>
</organism>
<dbReference type="PANTHER" id="PTHR16160:SF13">
    <property type="entry name" value="FERMITIN 2-RELATED"/>
    <property type="match status" value="1"/>
</dbReference>
<accession>A0A3S5FH67</accession>
<dbReference type="InterPro" id="IPR040790">
    <property type="entry name" value="Kindlin_2_N"/>
</dbReference>
<protein>
    <recommendedName>
        <fullName evidence="5">PH domain-containing protein</fullName>
    </recommendedName>
</protein>
<dbReference type="InterPro" id="IPR035963">
    <property type="entry name" value="FERM_2"/>
</dbReference>
<dbReference type="GO" id="GO:0007229">
    <property type="term" value="P:integrin-mediated signaling pathway"/>
    <property type="evidence" value="ECO:0007669"/>
    <property type="project" value="InterPro"/>
</dbReference>
<dbReference type="EMBL" id="CAAALY010275245">
    <property type="protein sequence ID" value="VEL42577.1"/>
    <property type="molecule type" value="Genomic_DNA"/>
</dbReference>
<reference evidence="3" key="1">
    <citation type="submission" date="2018-11" db="EMBL/GenBank/DDBJ databases">
        <authorList>
            <consortium name="Pathogen Informatics"/>
        </authorList>
    </citation>
    <scope>NUCLEOTIDE SEQUENCE</scope>
</reference>
<dbReference type="GO" id="GO:0007160">
    <property type="term" value="P:cell-matrix adhesion"/>
    <property type="evidence" value="ECO:0007669"/>
    <property type="project" value="TreeGrafter"/>
</dbReference>
<keyword evidence="4" id="KW-1185">Reference proteome</keyword>
<dbReference type="InterPro" id="IPR019749">
    <property type="entry name" value="Band_41_domain"/>
</dbReference>
<dbReference type="GO" id="GO:0005178">
    <property type="term" value="F:integrin binding"/>
    <property type="evidence" value="ECO:0007669"/>
    <property type="project" value="TreeGrafter"/>
</dbReference>
<evidence type="ECO:0000259" key="2">
    <source>
        <dbReference type="SMART" id="SM00295"/>
    </source>
</evidence>
<dbReference type="InterPro" id="IPR019748">
    <property type="entry name" value="FERM_central"/>
</dbReference>
<dbReference type="Gene3D" id="1.20.80.10">
    <property type="match status" value="1"/>
</dbReference>
<dbReference type="CDD" id="cd17095">
    <property type="entry name" value="FERM_F0_kindlins"/>
    <property type="match status" value="1"/>
</dbReference>
<dbReference type="SUPFAM" id="SSF50729">
    <property type="entry name" value="PH domain-like"/>
    <property type="match status" value="2"/>
</dbReference>
<dbReference type="CDD" id="cd14473">
    <property type="entry name" value="FERM_B-lobe"/>
    <property type="match status" value="2"/>
</dbReference>
<dbReference type="InterPro" id="IPR014352">
    <property type="entry name" value="FERM/acyl-CoA-bd_prot_sf"/>
</dbReference>
<dbReference type="GO" id="GO:0030055">
    <property type="term" value="C:cell-substrate junction"/>
    <property type="evidence" value="ECO:0007669"/>
    <property type="project" value="TreeGrafter"/>
</dbReference>
<evidence type="ECO:0000313" key="4">
    <source>
        <dbReference type="Proteomes" id="UP000784294"/>
    </source>
</evidence>
<dbReference type="Pfam" id="PF18124">
    <property type="entry name" value="Kindlin_2_N"/>
    <property type="match status" value="1"/>
</dbReference>
<dbReference type="InterPro" id="IPR037843">
    <property type="entry name" value="Kindlin/fermitin"/>
</dbReference>